<evidence type="ECO:0000313" key="1">
    <source>
        <dbReference type="EMBL" id="MCQ8116502.1"/>
    </source>
</evidence>
<dbReference type="Proteomes" id="UP001524570">
    <property type="component" value="Unassembled WGS sequence"/>
</dbReference>
<accession>A0ABT1TNZ7</accession>
<keyword evidence="2" id="KW-1185">Reference proteome</keyword>
<evidence type="ECO:0000313" key="2">
    <source>
        <dbReference type="Proteomes" id="UP001524570"/>
    </source>
</evidence>
<name>A0ABT1TNZ7_9GAMM</name>
<protein>
    <submittedName>
        <fullName evidence="1">Uncharacterized protein</fullName>
    </submittedName>
</protein>
<organism evidence="1 2">
    <name type="scientific">Methylomonas rosea</name>
    <dbReference type="NCBI Taxonomy" id="2952227"/>
    <lineage>
        <taxon>Bacteria</taxon>
        <taxon>Pseudomonadati</taxon>
        <taxon>Pseudomonadota</taxon>
        <taxon>Gammaproteobacteria</taxon>
        <taxon>Methylococcales</taxon>
        <taxon>Methylococcaceae</taxon>
        <taxon>Methylomonas</taxon>
    </lineage>
</organism>
<dbReference type="EMBL" id="JANIBL010000007">
    <property type="protein sequence ID" value="MCQ8116502.1"/>
    <property type="molecule type" value="Genomic_DNA"/>
</dbReference>
<reference evidence="1 2" key="1">
    <citation type="submission" date="2022-07" db="EMBL/GenBank/DDBJ databases">
        <title>Methylomonas rivi sp. nov., Methylomonas rosea sp. nov., Methylomonas aureus sp. nov. and Methylomonas subterranea sp. nov., four novel methanotrophs isolated from a freshwater creek and the deep terrestrial subsurface.</title>
        <authorList>
            <person name="Abin C."/>
            <person name="Sankaranarayanan K."/>
            <person name="Garner C."/>
            <person name="Sindelar R."/>
            <person name="Kotary K."/>
            <person name="Garner R."/>
            <person name="Barclay S."/>
            <person name="Lawson P."/>
            <person name="Krumholz L."/>
        </authorList>
    </citation>
    <scope>NUCLEOTIDE SEQUENCE [LARGE SCALE GENOMIC DNA]</scope>
    <source>
        <strain evidence="1 2">WSC-7</strain>
    </source>
</reference>
<proteinExistence type="predicted"/>
<gene>
    <name evidence="1" type="ORF">NP589_03630</name>
</gene>
<sequence>MNLSDHLNEGLLAEDWRRNSREVVFSDFDQIDSDTDEAHEDTF</sequence>
<comment type="caution">
    <text evidence="1">The sequence shown here is derived from an EMBL/GenBank/DDBJ whole genome shotgun (WGS) entry which is preliminary data.</text>
</comment>
<dbReference type="RefSeq" id="WP_256605748.1">
    <property type="nucleotide sequence ID" value="NZ_JANIBL010000007.1"/>
</dbReference>